<evidence type="ECO:0000313" key="3">
    <source>
        <dbReference type="Proteomes" id="UP001221898"/>
    </source>
</evidence>
<feature type="compositionally biased region" description="Polar residues" evidence="1">
    <location>
        <begin position="321"/>
        <end position="334"/>
    </location>
</feature>
<dbReference type="GO" id="GO:0060307">
    <property type="term" value="P:regulation of ventricular cardiac muscle cell membrane repolarization"/>
    <property type="evidence" value="ECO:0007669"/>
    <property type="project" value="TreeGrafter"/>
</dbReference>
<evidence type="ECO:0000256" key="1">
    <source>
        <dbReference type="SAM" id="MobiDB-lite"/>
    </source>
</evidence>
<dbReference type="Proteomes" id="UP001221898">
    <property type="component" value="Unassembled WGS sequence"/>
</dbReference>
<comment type="caution">
    <text evidence="2">The sequence shown here is derived from an EMBL/GenBank/DDBJ whole genome shotgun (WGS) entry which is preliminary data.</text>
</comment>
<evidence type="ECO:0000313" key="2">
    <source>
        <dbReference type="EMBL" id="KAJ8413260.1"/>
    </source>
</evidence>
<dbReference type="AlphaFoldDB" id="A0AAD7T306"/>
<dbReference type="GO" id="GO:0005242">
    <property type="term" value="F:inward rectifier potassium channel activity"/>
    <property type="evidence" value="ECO:0007669"/>
    <property type="project" value="TreeGrafter"/>
</dbReference>
<gene>
    <name evidence="2" type="ORF">AAFF_G00092560</name>
</gene>
<name>A0AAD7T306_9TELE</name>
<accession>A0AAD7T306</accession>
<dbReference type="PANTHER" id="PTHR10217:SF506">
    <property type="entry name" value="POTASSIUM VOLTAGE-GATED CHANNEL SUBFAMILY H MEMBER 2"/>
    <property type="match status" value="1"/>
</dbReference>
<keyword evidence="3" id="KW-1185">Reference proteome</keyword>
<dbReference type="GO" id="GO:0086013">
    <property type="term" value="P:membrane repolarization during cardiac muscle cell action potential"/>
    <property type="evidence" value="ECO:0007669"/>
    <property type="project" value="TreeGrafter"/>
</dbReference>
<dbReference type="PANTHER" id="PTHR10217">
    <property type="entry name" value="VOLTAGE AND LIGAND GATED POTASSIUM CHANNEL"/>
    <property type="match status" value="1"/>
</dbReference>
<organism evidence="2 3">
    <name type="scientific">Aldrovandia affinis</name>
    <dbReference type="NCBI Taxonomy" id="143900"/>
    <lineage>
        <taxon>Eukaryota</taxon>
        <taxon>Metazoa</taxon>
        <taxon>Chordata</taxon>
        <taxon>Craniata</taxon>
        <taxon>Vertebrata</taxon>
        <taxon>Euteleostomi</taxon>
        <taxon>Actinopterygii</taxon>
        <taxon>Neopterygii</taxon>
        <taxon>Teleostei</taxon>
        <taxon>Notacanthiformes</taxon>
        <taxon>Halosauridae</taxon>
        <taxon>Aldrovandia</taxon>
    </lineage>
</organism>
<dbReference type="InterPro" id="IPR050818">
    <property type="entry name" value="KCNH_animal-type"/>
</dbReference>
<dbReference type="GO" id="GO:0005886">
    <property type="term" value="C:plasma membrane"/>
    <property type="evidence" value="ECO:0007669"/>
    <property type="project" value="TreeGrafter"/>
</dbReference>
<feature type="region of interest" description="Disordered" evidence="1">
    <location>
        <begin position="253"/>
        <end position="334"/>
    </location>
</feature>
<feature type="non-terminal residue" evidence="2">
    <location>
        <position position="334"/>
    </location>
</feature>
<sequence length="334" mass="35768">DVDAGETKKSQKPVRRVRKHVGSVQGEGCRAAWHGPRSSASSRSHSSCDEGEEPAHTCSASPSALTDLSRAQATQMNFGDTPEGEGDPKTGNTCNALSGAFSGVSNIFSFWGDSRGRQYQELPRGGLPSPPPLNVPMHSVSHRHRSEVENRLDLLQKQLTRLETRMATDISTIMQLLQRQMALVPPAYSTVSSPPQSAPYPEPGERLVQPVTLLESETLASLSQILDSRDFEEIPAKQPEFLQHAAALLPTGPDPLWVNPTDTQPPGPDSLLISPTEAQPGGPADPQHQLGAGAGAGPETAPRDLEAQRRLSLPEAHKAQGSRTPQRYGSDPGS</sequence>
<protein>
    <submittedName>
        <fullName evidence="2">Uncharacterized protein</fullName>
    </submittedName>
</protein>
<feature type="region of interest" description="Disordered" evidence="1">
    <location>
        <begin position="1"/>
        <end position="63"/>
    </location>
</feature>
<dbReference type="EMBL" id="JAINUG010000016">
    <property type="protein sequence ID" value="KAJ8413260.1"/>
    <property type="molecule type" value="Genomic_DNA"/>
</dbReference>
<proteinExistence type="predicted"/>
<dbReference type="GO" id="GO:0086091">
    <property type="term" value="P:regulation of heart rate by cardiac conduction"/>
    <property type="evidence" value="ECO:0007669"/>
    <property type="project" value="TreeGrafter"/>
</dbReference>
<reference evidence="2" key="1">
    <citation type="journal article" date="2023" name="Science">
        <title>Genome structures resolve the early diversification of teleost fishes.</title>
        <authorList>
            <person name="Parey E."/>
            <person name="Louis A."/>
            <person name="Montfort J."/>
            <person name="Bouchez O."/>
            <person name="Roques C."/>
            <person name="Iampietro C."/>
            <person name="Lluch J."/>
            <person name="Castinel A."/>
            <person name="Donnadieu C."/>
            <person name="Desvignes T."/>
            <person name="Floi Bucao C."/>
            <person name="Jouanno E."/>
            <person name="Wen M."/>
            <person name="Mejri S."/>
            <person name="Dirks R."/>
            <person name="Jansen H."/>
            <person name="Henkel C."/>
            <person name="Chen W.J."/>
            <person name="Zahm M."/>
            <person name="Cabau C."/>
            <person name="Klopp C."/>
            <person name="Thompson A.W."/>
            <person name="Robinson-Rechavi M."/>
            <person name="Braasch I."/>
            <person name="Lecointre G."/>
            <person name="Bobe J."/>
            <person name="Postlethwait J.H."/>
            <person name="Berthelot C."/>
            <person name="Roest Crollius H."/>
            <person name="Guiguen Y."/>
        </authorList>
    </citation>
    <scope>NUCLEOTIDE SEQUENCE</scope>
    <source>
        <strain evidence="2">NC1722</strain>
    </source>
</reference>
<feature type="compositionally biased region" description="Basic residues" evidence="1">
    <location>
        <begin position="10"/>
        <end position="21"/>
    </location>
</feature>